<keyword evidence="7" id="KW-0603">Photosystem I</keyword>
<dbReference type="GO" id="GO:0009765">
    <property type="term" value="P:photosynthesis, light harvesting"/>
    <property type="evidence" value="ECO:0007669"/>
    <property type="project" value="InterPro"/>
</dbReference>
<comment type="subcellular location">
    <subcellularLocation>
        <location evidence="7">Plastid</location>
        <location evidence="7">Chloroplast thylakoid membrane</location>
    </subcellularLocation>
</comment>
<keyword evidence="4 7" id="KW-0934">Plastid</keyword>
<feature type="binding site" evidence="6">
    <location>
        <position position="139"/>
    </location>
    <ligand>
        <name>chlorophyll a</name>
        <dbReference type="ChEBI" id="CHEBI:58416"/>
        <label>1</label>
    </ligand>
</feature>
<evidence type="ECO:0000256" key="4">
    <source>
        <dbReference type="ARBA" id="ARBA00022640"/>
    </source>
</evidence>
<evidence type="ECO:0000313" key="9">
    <source>
        <dbReference type="Proteomes" id="UP000256970"/>
    </source>
</evidence>
<keyword evidence="7" id="KW-0604">Photosystem II</keyword>
<feature type="binding site" description="axial binding residue" evidence="6">
    <location>
        <position position="145"/>
    </location>
    <ligand>
        <name>chlorophyll b</name>
        <dbReference type="ChEBI" id="CHEBI:61721"/>
        <label>1</label>
    </ligand>
    <ligandPart>
        <name>Mg</name>
        <dbReference type="ChEBI" id="CHEBI:25107"/>
    </ligandPart>
</feature>
<comment type="similarity">
    <text evidence="7">Belongs to the light-harvesting chlorophyll a/b-binding (LHC) protein family.</text>
</comment>
<feature type="binding site" description="axial binding residue" evidence="6">
    <location>
        <position position="297"/>
    </location>
    <ligand>
        <name>chlorophyll b</name>
        <dbReference type="ChEBI" id="CHEBI:61721"/>
        <label>1</label>
    </ligand>
    <ligandPart>
        <name>Mg</name>
        <dbReference type="ChEBI" id="CHEBI:25107"/>
    </ligandPart>
</feature>
<gene>
    <name evidence="8" type="ORF">BQ4739_LOCUS10921</name>
</gene>
<feature type="binding site" evidence="6">
    <location>
        <position position="290"/>
    </location>
    <ligand>
        <name>chlorophyll a</name>
        <dbReference type="ChEBI" id="CHEBI:58416"/>
        <label>1</label>
    </ligand>
</feature>
<feature type="binding site" evidence="6">
    <location>
        <position position="254"/>
    </location>
    <ligand>
        <name>chlorophyll a</name>
        <dbReference type="ChEBI" id="CHEBI:58416"/>
        <label>1</label>
    </ligand>
</feature>
<evidence type="ECO:0000256" key="5">
    <source>
        <dbReference type="ARBA" id="ARBA00022991"/>
    </source>
</evidence>
<dbReference type="EMBL" id="FNXT01001008">
    <property type="protein sequence ID" value="SZX70736.1"/>
    <property type="molecule type" value="Genomic_DNA"/>
</dbReference>
<dbReference type="InterPro" id="IPR022796">
    <property type="entry name" value="Chloroa_b-bind"/>
</dbReference>
<dbReference type="Gene3D" id="1.10.3460.10">
    <property type="entry name" value="Chlorophyll a/b binding protein domain"/>
    <property type="match status" value="2"/>
</dbReference>
<feature type="binding site" evidence="6">
    <location>
        <position position="129"/>
    </location>
    <ligand>
        <name>chlorophyll a</name>
        <dbReference type="ChEBI" id="CHEBI:58416"/>
        <label>1</label>
    </ligand>
</feature>
<dbReference type="STRING" id="3088.A0A383W252"/>
<keyword evidence="5 7" id="KW-0157">Chromophore</keyword>
<feature type="binding site" description="axial binding residue" evidence="6">
    <location>
        <position position="249"/>
    </location>
    <ligand>
        <name>chlorophyll a</name>
        <dbReference type="ChEBI" id="CHEBI:58416"/>
        <label>6</label>
    </ligand>
    <ligandPart>
        <name>Mg</name>
        <dbReference type="ChEBI" id="CHEBI:25107"/>
    </ligandPart>
</feature>
<dbReference type="GO" id="GO:0009523">
    <property type="term" value="C:photosystem II"/>
    <property type="evidence" value="ECO:0007669"/>
    <property type="project" value="UniProtKB-KW"/>
</dbReference>
<keyword evidence="3 7" id="KW-0602">Photosynthesis</keyword>
<name>A0A383W252_TETOB</name>
<keyword evidence="2 7" id="KW-0150">Chloroplast</keyword>
<feature type="binding site" evidence="6">
    <location>
        <position position="94"/>
    </location>
    <ligand>
        <name>chlorophyll a</name>
        <dbReference type="ChEBI" id="CHEBI:58416"/>
        <label>1</label>
    </ligand>
</feature>
<evidence type="ECO:0000256" key="6">
    <source>
        <dbReference type="PIRSR" id="PIRSR601344-1"/>
    </source>
</evidence>
<sequence length="301" mass="32422">MALLCKTFSKAGVRPARAQRRVVKVEARRTVKGASSAPDSVWYGPDRPKYLGWLSGEPPAYLTGEFAGDYGWDTAGLSADPETFKRYRELELIHARWAMLGALGCITPELLANNGTPIAEPVWFKAGAQIFQDGGLNYLGNENLVHAQSIIVTLLVQAEEALVHAQSILVVHAQSILVVHAQSILVVHAQSILVTLLVQVILMGTVEGYRVNGGPAGEGLDKLYPGGDFFDPLGLADDPDTFAELKVKEIKNGRLAMFSMFGFFVQAIVTGQGPLTNLSDHLAAPSTNNAFAYATKFTPGN</sequence>
<feature type="binding site" evidence="6">
    <location>
        <position position="248"/>
    </location>
    <ligand>
        <name>chlorophyll a</name>
        <dbReference type="ChEBI" id="CHEBI:58416"/>
        <label>1</label>
    </ligand>
</feature>
<dbReference type="GO" id="GO:0009535">
    <property type="term" value="C:chloroplast thylakoid membrane"/>
    <property type="evidence" value="ECO:0007669"/>
    <property type="project" value="UniProtKB-SubCell"/>
</dbReference>
<feature type="binding site" description="axial binding residue" evidence="6">
    <location>
        <position position="149"/>
    </location>
    <ligand>
        <name>chlorophyll b</name>
        <dbReference type="ChEBI" id="CHEBI:61721"/>
        <label>1</label>
    </ligand>
    <ligandPart>
        <name>Mg</name>
        <dbReference type="ChEBI" id="CHEBI:25107"/>
    </ligandPart>
</feature>
<evidence type="ECO:0000256" key="3">
    <source>
        <dbReference type="ARBA" id="ARBA00022531"/>
    </source>
</evidence>
<comment type="function">
    <text evidence="7">The light-harvesting complex (LHC) functions as a light receptor, it captures and delivers excitation energy to photosystems with which it is closely associated.</text>
</comment>
<feature type="binding site" evidence="6">
    <location>
        <position position="72"/>
    </location>
    <ligand>
        <name>chlorophyll a</name>
        <dbReference type="ChEBI" id="CHEBI:58416"/>
        <label>1</label>
    </ligand>
</feature>
<feature type="binding site" description="axial binding residue" evidence="6">
    <location>
        <position position="96"/>
    </location>
    <ligand>
        <name>chlorophyll b</name>
        <dbReference type="ChEBI" id="CHEBI:61721"/>
        <label>1</label>
    </ligand>
    <ligandPart>
        <name>Mg</name>
        <dbReference type="ChEBI" id="CHEBI:25107"/>
    </ligandPart>
</feature>
<proteinExistence type="inferred from homology"/>
<feature type="binding site" evidence="6">
    <location>
        <position position="91"/>
    </location>
    <ligand>
        <name>chlorophyll a</name>
        <dbReference type="ChEBI" id="CHEBI:58416"/>
        <label>1</label>
    </ligand>
</feature>
<dbReference type="PANTHER" id="PTHR21649">
    <property type="entry name" value="CHLOROPHYLL A/B BINDING PROTEIN"/>
    <property type="match status" value="1"/>
</dbReference>
<organism evidence="8 9">
    <name type="scientific">Tetradesmus obliquus</name>
    <name type="common">Green alga</name>
    <name type="synonym">Acutodesmus obliquus</name>
    <dbReference type="NCBI Taxonomy" id="3088"/>
    <lineage>
        <taxon>Eukaryota</taxon>
        <taxon>Viridiplantae</taxon>
        <taxon>Chlorophyta</taxon>
        <taxon>core chlorophytes</taxon>
        <taxon>Chlorophyceae</taxon>
        <taxon>CS clade</taxon>
        <taxon>Sphaeropleales</taxon>
        <taxon>Scenedesmaceae</taxon>
        <taxon>Tetradesmus</taxon>
    </lineage>
</organism>
<dbReference type="GO" id="GO:0016168">
    <property type="term" value="F:chlorophyll binding"/>
    <property type="evidence" value="ECO:0007669"/>
    <property type="project" value="UniProtKB-KW"/>
</dbReference>
<evidence type="ECO:0000256" key="2">
    <source>
        <dbReference type="ARBA" id="ARBA00022528"/>
    </source>
</evidence>
<protein>
    <recommendedName>
        <fullName evidence="7">Chlorophyll a-b binding protein, chloroplastic</fullName>
    </recommendedName>
</protein>
<dbReference type="Pfam" id="PF00504">
    <property type="entry name" value="Chloroa_b-bind"/>
    <property type="match status" value="1"/>
</dbReference>
<keyword evidence="1 6" id="KW-0148">Chlorophyll</keyword>
<feature type="binding site" description="axial binding residue" evidence="6">
    <location>
        <position position="157"/>
    </location>
    <ligand>
        <name>chlorophyll b</name>
        <dbReference type="ChEBI" id="CHEBI:61721"/>
        <label>1</label>
    </ligand>
    <ligandPart>
        <name>Mg</name>
        <dbReference type="ChEBI" id="CHEBI:25107"/>
    </ligandPart>
</feature>
<feature type="binding site" evidence="6">
    <location>
        <position position="252"/>
    </location>
    <ligand>
        <name>chlorophyll a</name>
        <dbReference type="ChEBI" id="CHEBI:58416"/>
        <label>1</label>
    </ligand>
</feature>
<dbReference type="InterPro" id="IPR001344">
    <property type="entry name" value="Chloro_AB-bd_pln"/>
</dbReference>
<evidence type="ECO:0000256" key="1">
    <source>
        <dbReference type="ARBA" id="ARBA00022494"/>
    </source>
</evidence>
<dbReference type="AlphaFoldDB" id="A0A383W252"/>
<dbReference type="SUPFAM" id="SSF103511">
    <property type="entry name" value="Chlorophyll a-b binding protein"/>
    <property type="match status" value="2"/>
</dbReference>
<evidence type="ECO:0000313" key="8">
    <source>
        <dbReference type="EMBL" id="SZX70736.1"/>
    </source>
</evidence>
<feature type="binding site" description="axial binding residue" evidence="6">
    <location>
        <position position="50"/>
    </location>
    <ligand>
        <name>chlorophyll b</name>
        <dbReference type="ChEBI" id="CHEBI:61721"/>
        <label>1</label>
    </ligand>
    <ligandPart>
        <name>Mg</name>
        <dbReference type="ChEBI" id="CHEBI:25107"/>
    </ligandPart>
</feature>
<dbReference type="Proteomes" id="UP000256970">
    <property type="component" value="Unassembled WGS sequence"/>
</dbReference>
<keyword evidence="9" id="KW-1185">Reference proteome</keyword>
<dbReference type="GO" id="GO:0009522">
    <property type="term" value="C:photosystem I"/>
    <property type="evidence" value="ECO:0007669"/>
    <property type="project" value="UniProtKB-KW"/>
</dbReference>
<evidence type="ECO:0000256" key="7">
    <source>
        <dbReference type="RuleBase" id="RU363080"/>
    </source>
</evidence>
<feature type="binding site" evidence="6">
    <location>
        <position position="78"/>
    </location>
    <ligand>
        <name>chlorophyll a</name>
        <dbReference type="ChEBI" id="CHEBI:58416"/>
        <label>1</label>
    </ligand>
</feature>
<feature type="binding site" evidence="6">
    <location>
        <position position="266"/>
    </location>
    <ligand>
        <name>chlorophyll a</name>
        <dbReference type="ChEBI" id="CHEBI:58416"/>
        <label>1</label>
    </ligand>
</feature>
<reference evidence="8 9" key="1">
    <citation type="submission" date="2016-10" db="EMBL/GenBank/DDBJ databases">
        <authorList>
            <person name="Cai Z."/>
        </authorList>
    </citation>
    <scope>NUCLEOTIDE SEQUENCE [LARGE SCALE GENOMIC DNA]</scope>
</reference>
<accession>A0A383W252</accession>
<keyword evidence="7" id="KW-0793">Thylakoid</keyword>
<feature type="binding site" evidence="6">
    <location>
        <position position="281"/>
    </location>
    <ligand>
        <name>chlorophyll a</name>
        <dbReference type="ChEBI" id="CHEBI:58416"/>
        <label>1</label>
    </ligand>
</feature>